<dbReference type="PANTHER" id="PTHR30024:SF2">
    <property type="entry name" value="ABC TRANSPORTER SUBSTRATE-BINDING PROTEIN"/>
    <property type="match status" value="1"/>
</dbReference>
<dbReference type="Pfam" id="PF13379">
    <property type="entry name" value="NMT1_2"/>
    <property type="match status" value="1"/>
</dbReference>
<comment type="caution">
    <text evidence="2">The sequence shown here is derived from an EMBL/GenBank/DDBJ whole genome shotgun (WGS) entry which is preliminary data.</text>
</comment>
<name>A0ABV7PLF3_9BURK</name>
<proteinExistence type="predicted"/>
<evidence type="ECO:0000313" key="3">
    <source>
        <dbReference type="Proteomes" id="UP001595665"/>
    </source>
</evidence>
<dbReference type="EMBL" id="JBHRVV010000001">
    <property type="protein sequence ID" value="MFC3458789.1"/>
    <property type="molecule type" value="Genomic_DNA"/>
</dbReference>
<reference evidence="3" key="1">
    <citation type="journal article" date="2019" name="Int. J. Syst. Evol. Microbiol.">
        <title>The Global Catalogue of Microorganisms (GCM) 10K type strain sequencing project: providing services to taxonomists for standard genome sequencing and annotation.</title>
        <authorList>
            <consortium name="The Broad Institute Genomics Platform"/>
            <consortium name="The Broad Institute Genome Sequencing Center for Infectious Disease"/>
            <person name="Wu L."/>
            <person name="Ma J."/>
        </authorList>
    </citation>
    <scope>NUCLEOTIDE SEQUENCE [LARGE SCALE GENOMIC DNA]</scope>
    <source>
        <strain evidence="3">CCM 7480</strain>
    </source>
</reference>
<dbReference type="Gene3D" id="3.40.190.10">
    <property type="entry name" value="Periplasmic binding protein-like II"/>
    <property type="match status" value="2"/>
</dbReference>
<dbReference type="SUPFAM" id="SSF53850">
    <property type="entry name" value="Periplasmic binding protein-like II"/>
    <property type="match status" value="1"/>
</dbReference>
<evidence type="ECO:0000313" key="2">
    <source>
        <dbReference type="EMBL" id="MFC3458789.1"/>
    </source>
</evidence>
<sequence length="334" mass="35710">MFRFSKVAAGLAALALAAAVPAHAEGKIRIAEQFGVVYLLLNVAQDQKLIEKHGRKQGVDIDVDWIRLSGGAAGNDALLSNSVDVVGAGLGPLFTVWDRTAGKQNVRAVASLGNFPYYLVSTNPAVKSIADFGPKDRIALPAVTVSVQARILQMAAAKQWGAAQFRKLDPLTQAVPHPDATAAVIAGKTEINAHFGNPPFQDQELAGNPNAKVVLDSYEVLGGPSSATVLYATEKWVRENPKTYRAFLDALVEAAQLASSNPEAAADAYLRVNRNSIDRALLVKVLKDPKVQFKVAPQNTLGLAQFLHQVGAIRKKPASWRDYFFAHPALASGS</sequence>
<accession>A0ABV7PLF3</accession>
<gene>
    <name evidence="2" type="ORF">ACFOPH_11115</name>
</gene>
<feature type="signal peptide" evidence="1">
    <location>
        <begin position="1"/>
        <end position="24"/>
    </location>
</feature>
<feature type="chain" id="PRO_5047263638" evidence="1">
    <location>
        <begin position="25"/>
        <end position="334"/>
    </location>
</feature>
<evidence type="ECO:0000256" key="1">
    <source>
        <dbReference type="SAM" id="SignalP"/>
    </source>
</evidence>
<dbReference type="RefSeq" id="WP_379735262.1">
    <property type="nucleotide sequence ID" value="NZ_JBHRVV010000001.1"/>
</dbReference>
<organism evidence="2 3">
    <name type="scientific">Massilia haematophila</name>
    <dbReference type="NCBI Taxonomy" id="457923"/>
    <lineage>
        <taxon>Bacteria</taxon>
        <taxon>Pseudomonadati</taxon>
        <taxon>Pseudomonadota</taxon>
        <taxon>Betaproteobacteria</taxon>
        <taxon>Burkholderiales</taxon>
        <taxon>Oxalobacteraceae</taxon>
        <taxon>Telluria group</taxon>
        <taxon>Massilia</taxon>
    </lineage>
</organism>
<keyword evidence="1" id="KW-0732">Signal</keyword>
<dbReference type="PANTHER" id="PTHR30024">
    <property type="entry name" value="ALIPHATIC SULFONATES-BINDING PROTEIN-RELATED"/>
    <property type="match status" value="1"/>
</dbReference>
<dbReference type="Proteomes" id="UP001595665">
    <property type="component" value="Unassembled WGS sequence"/>
</dbReference>
<protein>
    <submittedName>
        <fullName evidence="2">ABC transporter substrate-binding protein</fullName>
    </submittedName>
</protein>
<keyword evidence="3" id="KW-1185">Reference proteome</keyword>